<keyword evidence="1" id="KW-0812">Transmembrane</keyword>
<dbReference type="STRING" id="720554.Clocl_2608"/>
<reference evidence="3" key="1">
    <citation type="submission" date="2011-12" db="EMBL/GenBank/DDBJ databases">
        <title>Complete sequence of Clostridium clariflavum DSM 19732.</title>
        <authorList>
            <consortium name="US DOE Joint Genome Institute"/>
            <person name="Lucas S."/>
            <person name="Han J."/>
            <person name="Lapidus A."/>
            <person name="Cheng J.-F."/>
            <person name="Goodwin L."/>
            <person name="Pitluck S."/>
            <person name="Peters L."/>
            <person name="Teshima H."/>
            <person name="Detter J.C."/>
            <person name="Han C."/>
            <person name="Tapia R."/>
            <person name="Land M."/>
            <person name="Hauser L."/>
            <person name="Kyrpides N."/>
            <person name="Ivanova N."/>
            <person name="Pagani I."/>
            <person name="Kitzmiller T."/>
            <person name="Lynd L."/>
            <person name="Izquierdo J."/>
            <person name="Woyke T."/>
        </authorList>
    </citation>
    <scope>NUCLEOTIDE SEQUENCE [LARGE SCALE GENOMIC DNA]</scope>
    <source>
        <strain evidence="3">DSM 19732 / NBRC 101661 / EBR45</strain>
    </source>
</reference>
<reference evidence="2 3" key="2">
    <citation type="journal article" date="2012" name="Stand. Genomic Sci.">
        <title>Complete Genome Sequence of Clostridium clariflavum DSM 19732.</title>
        <authorList>
            <person name="Izquierdo J.A."/>
            <person name="Goodwin L."/>
            <person name="Davenport K.W."/>
            <person name="Teshima H."/>
            <person name="Bruce D."/>
            <person name="Detter C."/>
            <person name="Tapia R."/>
            <person name="Han S."/>
            <person name="Land M."/>
            <person name="Hauser L."/>
            <person name="Jeffries C.D."/>
            <person name="Han J."/>
            <person name="Pitluck S."/>
            <person name="Nolan M."/>
            <person name="Chen A."/>
            <person name="Huntemann M."/>
            <person name="Mavromatis K."/>
            <person name="Mikhailova N."/>
            <person name="Liolios K."/>
            <person name="Woyke T."/>
            <person name="Lynd L.R."/>
        </authorList>
    </citation>
    <scope>NUCLEOTIDE SEQUENCE [LARGE SCALE GENOMIC DNA]</scope>
    <source>
        <strain evidence="3">DSM 19732 / NBRC 101661 / EBR45</strain>
    </source>
</reference>
<gene>
    <name evidence="2" type="ordered locus">Clocl_2608</name>
</gene>
<accession>G8M1G1</accession>
<dbReference type="KEGG" id="ccl:Clocl_2608"/>
<dbReference type="eggNOG" id="ENOG5034338">
    <property type="taxonomic scope" value="Bacteria"/>
</dbReference>
<keyword evidence="3" id="KW-1185">Reference proteome</keyword>
<evidence type="ECO:0000256" key="1">
    <source>
        <dbReference type="SAM" id="Phobius"/>
    </source>
</evidence>
<name>G8M1G1_ACECE</name>
<dbReference type="HOGENOM" id="CLU_1861713_0_0_9"/>
<organism evidence="2 3">
    <name type="scientific">Acetivibrio clariflavus (strain DSM 19732 / NBRC 101661 / EBR45)</name>
    <name type="common">Clostridium clariflavum</name>
    <dbReference type="NCBI Taxonomy" id="720554"/>
    <lineage>
        <taxon>Bacteria</taxon>
        <taxon>Bacillati</taxon>
        <taxon>Bacillota</taxon>
        <taxon>Clostridia</taxon>
        <taxon>Eubacteriales</taxon>
        <taxon>Oscillospiraceae</taxon>
        <taxon>Acetivibrio</taxon>
    </lineage>
</organism>
<dbReference type="Proteomes" id="UP000005435">
    <property type="component" value="Chromosome"/>
</dbReference>
<protein>
    <submittedName>
        <fullName evidence="2">Uncharacterized protein</fullName>
    </submittedName>
</protein>
<sequence length="137" mass="15467" precursor="true">MLRRLFISLLILSALTAEGIINIAEILCDPSVLTKEVIDFVLGYEGEFTAKQVQCLNNNRGLKASFAFFSSIKFSDESLKFHSNTTNIKSWFAVSSKSIKLVLFLPFLFVIFIAVQEIINKGIVFYHSDLSPPYCFN</sequence>
<keyword evidence="1" id="KW-0472">Membrane</keyword>
<dbReference type="RefSeq" id="WP_014255739.1">
    <property type="nucleotide sequence ID" value="NC_016627.1"/>
</dbReference>
<dbReference type="AlphaFoldDB" id="G8M1G1"/>
<dbReference type="EMBL" id="CP003065">
    <property type="protein sequence ID" value="AEV69176.1"/>
    <property type="molecule type" value="Genomic_DNA"/>
</dbReference>
<evidence type="ECO:0000313" key="3">
    <source>
        <dbReference type="Proteomes" id="UP000005435"/>
    </source>
</evidence>
<dbReference type="OrthoDB" id="9981793at2"/>
<keyword evidence="1" id="KW-1133">Transmembrane helix</keyword>
<feature type="transmembrane region" description="Helical" evidence="1">
    <location>
        <begin position="101"/>
        <end position="119"/>
    </location>
</feature>
<evidence type="ECO:0000313" key="2">
    <source>
        <dbReference type="EMBL" id="AEV69176.1"/>
    </source>
</evidence>
<proteinExistence type="predicted"/>